<dbReference type="KEGG" id="vbl:L21SP4_00135"/>
<evidence type="ECO:0000313" key="7">
    <source>
        <dbReference type="EMBL" id="AKJ64229.1"/>
    </source>
</evidence>
<evidence type="ECO:0000256" key="1">
    <source>
        <dbReference type="ARBA" id="ARBA00023172"/>
    </source>
</evidence>
<dbReference type="GO" id="GO:0015074">
    <property type="term" value="P:DNA integration"/>
    <property type="evidence" value="ECO:0007669"/>
    <property type="project" value="InterPro"/>
</dbReference>
<dbReference type="KEGG" id="vbl:L21SP4_01565"/>
<dbReference type="SUPFAM" id="SSF53098">
    <property type="entry name" value="Ribonuclease H-like"/>
    <property type="match status" value="1"/>
</dbReference>
<dbReference type="KEGG" id="vbl:L21SP4_00250"/>
<dbReference type="EMBL" id="CP010904">
    <property type="protein sequence ID" value="AKJ63420.1"/>
    <property type="molecule type" value="Genomic_DNA"/>
</dbReference>
<dbReference type="RefSeq" id="WP_052880849.1">
    <property type="nucleotide sequence ID" value="NZ_CP010904.1"/>
</dbReference>
<evidence type="ECO:0000313" key="10">
    <source>
        <dbReference type="EMBL" id="AKJ64808.1"/>
    </source>
</evidence>
<dbReference type="GO" id="GO:0003676">
    <property type="term" value="F:nucleic acid binding"/>
    <property type="evidence" value="ECO:0007669"/>
    <property type="project" value="InterPro"/>
</dbReference>
<dbReference type="Pfam" id="PF13936">
    <property type="entry name" value="HTH_38"/>
    <property type="match status" value="1"/>
</dbReference>
<dbReference type="EMBL" id="CP010904">
    <property type="protein sequence ID" value="AKJ64808.1"/>
    <property type="molecule type" value="Genomic_DNA"/>
</dbReference>
<protein>
    <submittedName>
        <fullName evidence="7">Transposase, IS30 family</fullName>
    </submittedName>
</protein>
<dbReference type="EMBL" id="CP010904">
    <property type="protein sequence ID" value="AKJ64177.1"/>
    <property type="molecule type" value="Genomic_DNA"/>
</dbReference>
<organism evidence="7 13">
    <name type="scientific">Kiritimatiella glycovorans</name>
    <dbReference type="NCBI Taxonomy" id="1307763"/>
    <lineage>
        <taxon>Bacteria</taxon>
        <taxon>Pseudomonadati</taxon>
        <taxon>Kiritimatiellota</taxon>
        <taxon>Kiritimatiellia</taxon>
        <taxon>Kiritimatiellales</taxon>
        <taxon>Kiritimatiellaceae</taxon>
        <taxon>Kiritimatiella</taxon>
    </lineage>
</organism>
<evidence type="ECO:0000313" key="11">
    <source>
        <dbReference type="EMBL" id="AKJ65449.1"/>
    </source>
</evidence>
<dbReference type="EMBL" id="CP010904">
    <property type="protein sequence ID" value="AKJ64594.1"/>
    <property type="molecule type" value="Genomic_DNA"/>
</dbReference>
<dbReference type="KEGG" id="vbl:L21SP4_00914"/>
<evidence type="ECO:0000313" key="4">
    <source>
        <dbReference type="EMBL" id="AKJ63420.1"/>
    </source>
</evidence>
<dbReference type="EMBL" id="CP010904">
    <property type="protein sequence ID" value="AKJ65579.1"/>
    <property type="molecule type" value="Genomic_DNA"/>
</dbReference>
<dbReference type="InterPro" id="IPR001584">
    <property type="entry name" value="Integrase_cat-core"/>
</dbReference>
<dbReference type="GO" id="GO:0006310">
    <property type="term" value="P:DNA recombination"/>
    <property type="evidence" value="ECO:0007669"/>
    <property type="project" value="UniProtKB-KW"/>
</dbReference>
<dbReference type="PATRIC" id="fig|1609981.3.peg.1019"/>
<dbReference type="GO" id="GO:0032196">
    <property type="term" value="P:transposition"/>
    <property type="evidence" value="ECO:0007669"/>
    <property type="project" value="TreeGrafter"/>
</dbReference>
<evidence type="ECO:0000259" key="3">
    <source>
        <dbReference type="PROSITE" id="PS50994"/>
    </source>
</evidence>
<dbReference type="InterPro" id="IPR053392">
    <property type="entry name" value="Transposase_IS30-like"/>
</dbReference>
<evidence type="ECO:0000313" key="12">
    <source>
        <dbReference type="EMBL" id="AKJ65579.1"/>
    </source>
</evidence>
<dbReference type="PANTHER" id="PTHR10948:SF23">
    <property type="entry name" value="TRANSPOSASE INSI FOR INSERTION SEQUENCE ELEMENT IS30A-RELATED"/>
    <property type="match status" value="1"/>
</dbReference>
<dbReference type="Gene3D" id="3.30.420.10">
    <property type="entry name" value="Ribonuclease H-like superfamily/Ribonuclease H"/>
    <property type="match status" value="1"/>
</dbReference>
<accession>A0A0G3EJ67</accession>
<dbReference type="AlphaFoldDB" id="A0A0G3EJ67"/>
<feature type="region of interest" description="Disordered" evidence="2">
    <location>
        <begin position="160"/>
        <end position="183"/>
    </location>
</feature>
<keyword evidence="1" id="KW-0233">DNA recombination</keyword>
<dbReference type="NCBIfam" id="NF033563">
    <property type="entry name" value="transpos_IS30"/>
    <property type="match status" value="1"/>
</dbReference>
<evidence type="ECO:0000313" key="9">
    <source>
        <dbReference type="EMBL" id="AKJ64763.1"/>
    </source>
</evidence>
<reference evidence="13" key="1">
    <citation type="submission" date="2015-02" db="EMBL/GenBank/DDBJ databases">
        <title>Description and complete genome sequence of the first cultured representative of the subdivision 5 of the Verrucomicrobia phylum.</title>
        <authorList>
            <person name="Spring S."/>
            <person name="Bunk B."/>
            <person name="Sproer C."/>
            <person name="Klenk H.-P."/>
        </authorList>
    </citation>
    <scope>NUCLEOTIDE SEQUENCE [LARGE SCALE GENOMIC DNA]</scope>
    <source>
        <strain evidence="13">L21-Fru-AB</strain>
    </source>
</reference>
<evidence type="ECO:0000313" key="13">
    <source>
        <dbReference type="Proteomes" id="UP000035268"/>
    </source>
</evidence>
<dbReference type="GO" id="GO:0004803">
    <property type="term" value="F:transposase activity"/>
    <property type="evidence" value="ECO:0007669"/>
    <property type="project" value="TreeGrafter"/>
</dbReference>
<dbReference type="KEGG" id="vbl:L21SP4_01518"/>
<feature type="compositionally biased region" description="Basic and acidic residues" evidence="2">
    <location>
        <begin position="173"/>
        <end position="183"/>
    </location>
</feature>
<feature type="compositionally biased region" description="Basic residues" evidence="2">
    <location>
        <begin position="160"/>
        <end position="171"/>
    </location>
</feature>
<dbReference type="EMBL" id="CP010904">
    <property type="protein sequence ID" value="AKJ64763.1"/>
    <property type="molecule type" value="Genomic_DNA"/>
</dbReference>
<dbReference type="InterPro" id="IPR012337">
    <property type="entry name" value="RNaseH-like_sf"/>
</dbReference>
<dbReference type="OrthoDB" id="9776104at2"/>
<dbReference type="EMBL" id="CP010904">
    <property type="protein sequence ID" value="AKJ64229.1"/>
    <property type="molecule type" value="Genomic_DNA"/>
</dbReference>
<reference evidence="7 13" key="2">
    <citation type="journal article" date="2016" name="ISME J.">
        <title>Characterization of the first cultured representative of Verrucomicrobia subdivision 5 indicates the proposal of a novel phylum.</title>
        <authorList>
            <person name="Spring S."/>
            <person name="Bunk B."/>
            <person name="Sproer C."/>
            <person name="Schumann P."/>
            <person name="Rohde M."/>
            <person name="Tindall B.J."/>
            <person name="Klenk H.P."/>
        </authorList>
    </citation>
    <scope>NUCLEOTIDE SEQUENCE [LARGE SCALE GENOMIC DNA]</scope>
    <source>
        <strain evidence="7 13">L21-Fru-AB</strain>
    </source>
</reference>
<dbReference type="InterPro" id="IPR036397">
    <property type="entry name" value="RNaseH_sf"/>
</dbReference>
<dbReference type="PANTHER" id="PTHR10948">
    <property type="entry name" value="TRANSPOSASE"/>
    <property type="match status" value="1"/>
</dbReference>
<dbReference type="KEGG" id="vbl:L21SP4_00969"/>
<dbReference type="InterPro" id="IPR025246">
    <property type="entry name" value="IS30-like_HTH"/>
</dbReference>
<dbReference type="EMBL" id="CP010904">
    <property type="protein sequence ID" value="AKJ65449.1"/>
    <property type="molecule type" value="Genomic_DNA"/>
</dbReference>
<dbReference type="KEGG" id="vbl:L21SP4_01346"/>
<proteinExistence type="predicted"/>
<gene>
    <name evidence="4" type="ORF">L21SP4_00135</name>
    <name evidence="5" type="ORF">L21SP4_00250</name>
    <name evidence="6" type="ORF">L21SP4_00914</name>
    <name evidence="7" type="ORF">L21SP4_00969</name>
    <name evidence="8" type="ORF">L21SP4_01346</name>
    <name evidence="9" type="ORF">L21SP4_01518</name>
    <name evidence="10" type="ORF">L21SP4_01565</name>
    <name evidence="11" type="ORF">L21SP4_02222</name>
    <name evidence="12" type="ORF">L21SP4_02353</name>
</gene>
<dbReference type="GO" id="GO:0005829">
    <property type="term" value="C:cytosol"/>
    <property type="evidence" value="ECO:0007669"/>
    <property type="project" value="TreeGrafter"/>
</dbReference>
<dbReference type="KEGG" id="vbl:L21SP4_02353"/>
<keyword evidence="13" id="KW-1185">Reference proteome</keyword>
<name>A0A0G3EJ67_9BACT</name>
<dbReference type="Proteomes" id="UP000035268">
    <property type="component" value="Chromosome"/>
</dbReference>
<evidence type="ECO:0000313" key="5">
    <source>
        <dbReference type="EMBL" id="AKJ63533.1"/>
    </source>
</evidence>
<evidence type="ECO:0000256" key="2">
    <source>
        <dbReference type="SAM" id="MobiDB-lite"/>
    </source>
</evidence>
<dbReference type="EMBL" id="CP010904">
    <property type="protein sequence ID" value="AKJ63533.1"/>
    <property type="molecule type" value="Genomic_DNA"/>
</dbReference>
<evidence type="ECO:0000313" key="8">
    <source>
        <dbReference type="EMBL" id="AKJ64594.1"/>
    </source>
</evidence>
<dbReference type="PROSITE" id="PS50994">
    <property type="entry name" value="INTEGRASE"/>
    <property type="match status" value="1"/>
</dbReference>
<evidence type="ECO:0000313" key="6">
    <source>
        <dbReference type="EMBL" id="AKJ64177.1"/>
    </source>
</evidence>
<sequence>MEQNQNSRKGKHLTRVERMVIERMSRGGIPPRDIAAALERHPRTIQRELKRGTVTHRDSEWREYRTYSSDRGQDLHDYHATARGPGLRLGRNYALAEFIRCRIVEHKESPDVVAFRMRQAGLEEVVCTKTIYNYIDKGVIFGLSNESLWEKRKRAKRRKRGARRLAKRISKGKSIDQRPEGAETREEFGHWEMDLVTGPTRGSNAALLTLVERRHRITIIRKLPDKSQASVLKVLRGLEREHGSRCFRQIFKTITVDNGSEFLDFEALEASSFSKQQRTQIFYAHPYSSWERGSNENGNRMIRRFVAKGRDIARFTKQKIRDIELWINNYPRRILDFMTPHELFTNELKTIS</sequence>
<dbReference type="KEGG" id="vbl:L21SP4_02222"/>
<dbReference type="InterPro" id="IPR051917">
    <property type="entry name" value="Transposase-Integrase"/>
</dbReference>
<feature type="domain" description="Integrase catalytic" evidence="3">
    <location>
        <begin position="175"/>
        <end position="348"/>
    </location>
</feature>